<accession>A0A0G1K7X6</accession>
<comment type="caution">
    <text evidence="1">The sequence shown here is derived from an EMBL/GenBank/DDBJ whole genome shotgun (WGS) entry which is preliminary data.</text>
</comment>
<sequence length="138" mass="15100">MSDKPITLAKGYVKAIHLGNGAYPEIKVYGTDLSYLFSFGADVAPRMFRIVSAPRADLGIPFQIYGGTEYYFVAVKAGVIYIVPRAKIVPGDFARILPDRMAIHYFIDNDPARWADDAVVVISETNAAELATAIRSAL</sequence>
<dbReference type="AlphaFoldDB" id="A0A0G1K7X6"/>
<evidence type="ECO:0000313" key="1">
    <source>
        <dbReference type="EMBL" id="KKT52417.1"/>
    </source>
</evidence>
<name>A0A0G1K7X6_9BACT</name>
<evidence type="ECO:0000313" key="2">
    <source>
        <dbReference type="Proteomes" id="UP000034006"/>
    </source>
</evidence>
<dbReference type="STRING" id="1618387.UW44_C0002G0083"/>
<proteinExistence type="predicted"/>
<protein>
    <submittedName>
        <fullName evidence="1">Uncharacterized protein</fullName>
    </submittedName>
</protein>
<reference evidence="1 2" key="1">
    <citation type="journal article" date="2015" name="Nature">
        <title>rRNA introns, odd ribosomes, and small enigmatic genomes across a large radiation of phyla.</title>
        <authorList>
            <person name="Brown C.T."/>
            <person name="Hug L.A."/>
            <person name="Thomas B.C."/>
            <person name="Sharon I."/>
            <person name="Castelle C.J."/>
            <person name="Singh A."/>
            <person name="Wilkins M.J."/>
            <person name="Williams K.H."/>
            <person name="Banfield J.F."/>
        </authorList>
    </citation>
    <scope>NUCLEOTIDE SEQUENCE [LARGE SCALE GENOMIC DNA]</scope>
</reference>
<gene>
    <name evidence="1" type="ORF">UW44_C0002G0083</name>
</gene>
<dbReference type="EMBL" id="LCIH01000002">
    <property type="protein sequence ID" value="KKT52417.1"/>
    <property type="molecule type" value="Genomic_DNA"/>
</dbReference>
<organism evidence="1 2">
    <name type="scientific">Candidatus Collierbacteria bacterium GW2011_GWB2_44_22</name>
    <dbReference type="NCBI Taxonomy" id="1618387"/>
    <lineage>
        <taxon>Bacteria</taxon>
        <taxon>Candidatus Collieribacteriota</taxon>
    </lineage>
</organism>
<dbReference type="Proteomes" id="UP000034006">
    <property type="component" value="Unassembled WGS sequence"/>
</dbReference>